<feature type="region of interest" description="Disordered" evidence="1">
    <location>
        <begin position="20"/>
        <end position="105"/>
    </location>
</feature>
<dbReference type="Proteomes" id="UP000182888">
    <property type="component" value="Unassembled WGS sequence"/>
</dbReference>
<protein>
    <submittedName>
        <fullName evidence="3">Uncharacterized protein</fullName>
    </submittedName>
</protein>
<gene>
    <name evidence="3" type="ORF">MPL1032_250048</name>
</gene>
<feature type="compositionally biased region" description="Basic and acidic residues" evidence="1">
    <location>
        <begin position="49"/>
        <end position="61"/>
    </location>
</feature>
<evidence type="ECO:0000256" key="2">
    <source>
        <dbReference type="SAM" id="SignalP"/>
    </source>
</evidence>
<keyword evidence="2" id="KW-0732">Signal</keyword>
<evidence type="ECO:0000313" key="3">
    <source>
        <dbReference type="EMBL" id="CDX59085.1"/>
    </source>
</evidence>
<feature type="compositionally biased region" description="Low complexity" evidence="1">
    <location>
        <begin position="20"/>
        <end position="36"/>
    </location>
</feature>
<name>A0A0K2W1S8_MESPL</name>
<sequence length="105" mass="11197">MKKALIIAAFALIPTLPAVAQTAQQQDEQPKDQQMQNCQAKPDANDQQQKQKQEADTDELSKQLGNCGGVLKPPPTGDQNATTPPPTGNDMPVIKPGQVPPQTGQ</sequence>
<feature type="signal peptide" evidence="2">
    <location>
        <begin position="1"/>
        <end position="20"/>
    </location>
</feature>
<evidence type="ECO:0000313" key="4">
    <source>
        <dbReference type="Proteomes" id="UP000182888"/>
    </source>
</evidence>
<dbReference type="AlphaFoldDB" id="A0A0K2W1S8"/>
<dbReference type="EMBL" id="CCND01000018">
    <property type="protein sequence ID" value="CDX59085.1"/>
    <property type="molecule type" value="Genomic_DNA"/>
</dbReference>
<accession>A0A0K2W1S8</accession>
<proteinExistence type="predicted"/>
<reference evidence="4" key="1">
    <citation type="submission" date="2014-08" db="EMBL/GenBank/DDBJ databases">
        <authorList>
            <person name="Edwards T."/>
        </authorList>
    </citation>
    <scope>NUCLEOTIDE SEQUENCE [LARGE SCALE GENOMIC DNA]</scope>
</reference>
<evidence type="ECO:0000256" key="1">
    <source>
        <dbReference type="SAM" id="MobiDB-lite"/>
    </source>
</evidence>
<organism evidence="3 4">
    <name type="scientific">Mesorhizobium plurifarium</name>
    <dbReference type="NCBI Taxonomy" id="69974"/>
    <lineage>
        <taxon>Bacteria</taxon>
        <taxon>Pseudomonadati</taxon>
        <taxon>Pseudomonadota</taxon>
        <taxon>Alphaproteobacteria</taxon>
        <taxon>Hyphomicrobiales</taxon>
        <taxon>Phyllobacteriaceae</taxon>
        <taxon>Mesorhizobium</taxon>
    </lineage>
</organism>
<feature type="chain" id="PRO_5005489930" evidence="2">
    <location>
        <begin position="21"/>
        <end position="105"/>
    </location>
</feature>